<evidence type="ECO:0008006" key="3">
    <source>
        <dbReference type="Google" id="ProtNLM"/>
    </source>
</evidence>
<evidence type="ECO:0000256" key="1">
    <source>
        <dbReference type="SAM" id="Phobius"/>
    </source>
</evidence>
<keyword evidence="1" id="KW-0472">Membrane</keyword>
<gene>
    <name evidence="2" type="ORF">LCGC14_2590520</name>
</gene>
<reference evidence="2" key="1">
    <citation type="journal article" date="2015" name="Nature">
        <title>Complex archaea that bridge the gap between prokaryotes and eukaryotes.</title>
        <authorList>
            <person name="Spang A."/>
            <person name="Saw J.H."/>
            <person name="Jorgensen S.L."/>
            <person name="Zaremba-Niedzwiedzka K."/>
            <person name="Martijn J."/>
            <person name="Lind A.E."/>
            <person name="van Eijk R."/>
            <person name="Schleper C."/>
            <person name="Guy L."/>
            <person name="Ettema T.J."/>
        </authorList>
    </citation>
    <scope>NUCLEOTIDE SEQUENCE</scope>
</reference>
<protein>
    <recommendedName>
        <fullName evidence="3">Cytochrome C biogenesis protein transmembrane domain-containing protein</fullName>
    </recommendedName>
</protein>
<comment type="caution">
    <text evidence="2">The sequence shown here is derived from an EMBL/GenBank/DDBJ whole genome shotgun (WGS) entry which is preliminary data.</text>
</comment>
<keyword evidence="1" id="KW-0812">Transmembrane</keyword>
<evidence type="ECO:0000313" key="2">
    <source>
        <dbReference type="EMBL" id="KKL06991.1"/>
    </source>
</evidence>
<dbReference type="EMBL" id="LAZR01043469">
    <property type="protein sequence ID" value="KKL06991.1"/>
    <property type="molecule type" value="Genomic_DNA"/>
</dbReference>
<proteinExistence type="predicted"/>
<sequence>METLRKGVLLGFVIAGIAVLMLVGLRGWNLLVLPNLARMNEFPLYLLLGFSFLAGMVSFFAPCAFALFP</sequence>
<feature type="non-terminal residue" evidence="2">
    <location>
        <position position="69"/>
    </location>
</feature>
<accession>A0A0F9CMU9</accession>
<organism evidence="2">
    <name type="scientific">marine sediment metagenome</name>
    <dbReference type="NCBI Taxonomy" id="412755"/>
    <lineage>
        <taxon>unclassified sequences</taxon>
        <taxon>metagenomes</taxon>
        <taxon>ecological metagenomes</taxon>
    </lineage>
</organism>
<feature type="transmembrane region" description="Helical" evidence="1">
    <location>
        <begin position="45"/>
        <end position="68"/>
    </location>
</feature>
<name>A0A0F9CMU9_9ZZZZ</name>
<feature type="transmembrane region" description="Helical" evidence="1">
    <location>
        <begin position="7"/>
        <end position="25"/>
    </location>
</feature>
<dbReference type="AlphaFoldDB" id="A0A0F9CMU9"/>
<keyword evidence="1" id="KW-1133">Transmembrane helix</keyword>